<evidence type="ECO:0000256" key="3">
    <source>
        <dbReference type="ARBA" id="ARBA00023157"/>
    </source>
</evidence>
<dbReference type="InterPro" id="IPR050553">
    <property type="entry name" value="Thioredoxin_ResA/DsbE_sf"/>
</dbReference>
<evidence type="ECO:0000256" key="2">
    <source>
        <dbReference type="ARBA" id="ARBA00022748"/>
    </source>
</evidence>
<evidence type="ECO:0000313" key="7">
    <source>
        <dbReference type="Proteomes" id="UP001168642"/>
    </source>
</evidence>
<dbReference type="PROSITE" id="PS51257">
    <property type="entry name" value="PROKAR_LIPOPROTEIN"/>
    <property type="match status" value="1"/>
</dbReference>
<keyword evidence="2" id="KW-0201">Cytochrome c-type biogenesis</keyword>
<dbReference type="InterPro" id="IPR036249">
    <property type="entry name" value="Thioredoxin-like_sf"/>
</dbReference>
<evidence type="ECO:0000256" key="1">
    <source>
        <dbReference type="ARBA" id="ARBA00004196"/>
    </source>
</evidence>
<protein>
    <submittedName>
        <fullName evidence="6">TlpA disulfide reductase family protein</fullName>
    </submittedName>
</protein>
<dbReference type="InterPro" id="IPR013766">
    <property type="entry name" value="Thioredoxin_domain"/>
</dbReference>
<comment type="caution">
    <text evidence="6">The sequence shown here is derived from an EMBL/GenBank/DDBJ whole genome shotgun (WGS) entry which is preliminary data.</text>
</comment>
<organism evidence="6 7">
    <name type="scientific">Wenyingzhuangia gilva</name>
    <dbReference type="NCBI Taxonomy" id="3057677"/>
    <lineage>
        <taxon>Bacteria</taxon>
        <taxon>Pseudomonadati</taxon>
        <taxon>Bacteroidota</taxon>
        <taxon>Flavobacteriia</taxon>
        <taxon>Flavobacteriales</taxon>
        <taxon>Flavobacteriaceae</taxon>
        <taxon>Wenyingzhuangia</taxon>
    </lineage>
</organism>
<dbReference type="EMBL" id="JAUMIT010000026">
    <property type="protein sequence ID" value="MDO3696053.1"/>
    <property type="molecule type" value="Genomic_DNA"/>
</dbReference>
<dbReference type="CDD" id="cd02966">
    <property type="entry name" value="TlpA_like_family"/>
    <property type="match status" value="1"/>
</dbReference>
<accession>A0ABT8VVQ1</accession>
<reference evidence="6" key="1">
    <citation type="submission" date="2023-07" db="EMBL/GenBank/DDBJ databases">
        <title>Wenyingzhuangia sp. chi5 genome sequencing and assembly.</title>
        <authorList>
            <person name="Park S."/>
        </authorList>
    </citation>
    <scope>NUCLEOTIDE SEQUENCE</scope>
    <source>
        <strain evidence="6">Chi5</strain>
    </source>
</reference>
<dbReference type="PANTHER" id="PTHR42852:SF6">
    <property type="entry name" value="THIOL:DISULFIDE INTERCHANGE PROTEIN DSBE"/>
    <property type="match status" value="1"/>
</dbReference>
<keyword evidence="7" id="KW-1185">Reference proteome</keyword>
<dbReference type="Gene3D" id="3.40.30.10">
    <property type="entry name" value="Glutaredoxin"/>
    <property type="match status" value="1"/>
</dbReference>
<feature type="domain" description="Thioredoxin" evidence="5">
    <location>
        <begin position="191"/>
        <end position="327"/>
    </location>
</feature>
<keyword evidence="4" id="KW-0676">Redox-active center</keyword>
<comment type="subcellular location">
    <subcellularLocation>
        <location evidence="1">Cell envelope</location>
    </subcellularLocation>
</comment>
<name>A0ABT8VVQ1_9FLAO</name>
<sequence>MKNQNYLTVLLFALILSCCKNEKKFNIIGTISPVQDSIIKLEYTEKDSTYILENKIENGKFSFKGNINDITFGSILYKQGTPAHFLIEPGTKTEVSIQGRLSKIISSSNLSNLYNEYSSTRNQKTKDSIIKVFSENFIEHDFYAEMVLGWLSMTNPEITAQKEIKKQFLESNNQSKKLEIIMSYFERNETTEVGKFIPNLIFPNTLNQPTPIIDSKNKYTLIDFWATWCYPCKRNNEYLKKYKDLLANQGIKITNVSIEEDFETWKKGSLIGGISWTNVIDTSGISTNTLKFEQIPFTILVNQKGKIILSNMKYMDIEKLAIRGIID</sequence>
<dbReference type="Proteomes" id="UP001168642">
    <property type="component" value="Unassembled WGS sequence"/>
</dbReference>
<proteinExistence type="predicted"/>
<gene>
    <name evidence="6" type="ORF">QVZ41_14465</name>
</gene>
<dbReference type="PANTHER" id="PTHR42852">
    <property type="entry name" value="THIOL:DISULFIDE INTERCHANGE PROTEIN DSBE"/>
    <property type="match status" value="1"/>
</dbReference>
<evidence type="ECO:0000256" key="4">
    <source>
        <dbReference type="ARBA" id="ARBA00023284"/>
    </source>
</evidence>
<evidence type="ECO:0000259" key="5">
    <source>
        <dbReference type="PROSITE" id="PS51352"/>
    </source>
</evidence>
<dbReference type="PROSITE" id="PS51352">
    <property type="entry name" value="THIOREDOXIN_2"/>
    <property type="match status" value="1"/>
</dbReference>
<dbReference type="RefSeq" id="WP_302885359.1">
    <property type="nucleotide sequence ID" value="NZ_JAUMIT010000026.1"/>
</dbReference>
<evidence type="ECO:0000313" key="6">
    <source>
        <dbReference type="EMBL" id="MDO3696053.1"/>
    </source>
</evidence>
<dbReference type="SUPFAM" id="SSF52833">
    <property type="entry name" value="Thioredoxin-like"/>
    <property type="match status" value="1"/>
</dbReference>
<dbReference type="InterPro" id="IPR013740">
    <property type="entry name" value="Redoxin"/>
</dbReference>
<keyword evidence="3" id="KW-1015">Disulfide bond</keyword>
<dbReference type="Pfam" id="PF08534">
    <property type="entry name" value="Redoxin"/>
    <property type="match status" value="1"/>
</dbReference>